<keyword evidence="3" id="KW-0804">Transcription</keyword>
<sequence length="363" mass="39553">MWGTWPRFLGSKSVAGWVTQAVIGQLVELGRFGLGWVTQAVIGQLVELGRLFLEPLALMDPESFGNSTTNAPRKVRFAPKVPPRRVQNPIVPKAEKIEDADAAQAEELLRRFNETSMKAKPKVEKKSAPIRVAFGYGGTSTSIKSYGAHKGGIGSSRCQGSSSDGGGAYASGQKVHKEYKEPWDYYTYYPATLPLRRPYSGNPENLDEEEFGGASESIVYDEYSTDPATDLGLMEENVEASMFFLQLPAIMPMTKQSTNTGVREMASSLNPTKGVDTSEKACQLHELPSGFMGKMLVYRSGAIKMKLGDTLYDVSTGLDCAFAQDVVAINTEEKHCCIVGELNKRAIITPDVDSILGSIPDDL</sequence>
<dbReference type="GO" id="GO:0000428">
    <property type="term" value="C:DNA-directed RNA polymerase complex"/>
    <property type="evidence" value="ECO:0007669"/>
    <property type="project" value="UniProtKB-KW"/>
</dbReference>
<dbReference type="Pfam" id="PF05132">
    <property type="entry name" value="RNA_pol_Rpc4"/>
    <property type="match status" value="1"/>
</dbReference>
<name>A0ABC8RGT3_9AQUA</name>
<gene>
    <name evidence="5" type="ORF">ILEXP_LOCUS11910</name>
</gene>
<evidence type="ECO:0000313" key="5">
    <source>
        <dbReference type="EMBL" id="CAK9144170.1"/>
    </source>
</evidence>
<accession>A0ABC8RGT3</accession>
<dbReference type="Proteomes" id="UP001642360">
    <property type="component" value="Unassembled WGS sequence"/>
</dbReference>
<comment type="caution">
    <text evidence="5">The sequence shown here is derived from an EMBL/GenBank/DDBJ whole genome shotgun (WGS) entry which is preliminary data.</text>
</comment>
<keyword evidence="2" id="KW-0240">DNA-directed RNA polymerase</keyword>
<evidence type="ECO:0008006" key="7">
    <source>
        <dbReference type="Google" id="ProtNLM"/>
    </source>
</evidence>
<proteinExistence type="predicted"/>
<evidence type="ECO:0000256" key="4">
    <source>
        <dbReference type="ARBA" id="ARBA00023242"/>
    </source>
</evidence>
<reference evidence="5 6" key="1">
    <citation type="submission" date="2024-02" db="EMBL/GenBank/DDBJ databases">
        <authorList>
            <person name="Vignale AGUSTIN F."/>
            <person name="Sosa J E."/>
            <person name="Modenutti C."/>
        </authorList>
    </citation>
    <scope>NUCLEOTIDE SEQUENCE [LARGE SCALE GENOMIC DNA]</scope>
</reference>
<dbReference type="InterPro" id="IPR007811">
    <property type="entry name" value="RPC4"/>
</dbReference>
<comment type="subcellular location">
    <subcellularLocation>
        <location evidence="1">Nucleus</location>
    </subcellularLocation>
</comment>
<evidence type="ECO:0000256" key="1">
    <source>
        <dbReference type="ARBA" id="ARBA00004123"/>
    </source>
</evidence>
<dbReference type="PANTHER" id="PTHR13408:SF0">
    <property type="entry name" value="DNA-DIRECTED RNA POLYMERASE III SUBUNIT RPC4"/>
    <property type="match status" value="1"/>
</dbReference>
<dbReference type="EMBL" id="CAUOFW020001369">
    <property type="protein sequence ID" value="CAK9144170.1"/>
    <property type="molecule type" value="Genomic_DNA"/>
</dbReference>
<keyword evidence="6" id="KW-1185">Reference proteome</keyword>
<dbReference type="AlphaFoldDB" id="A0ABC8RGT3"/>
<protein>
    <recommendedName>
        <fullName evidence="7">DNA-directed RNA polymerase III subunit RPC4</fullName>
    </recommendedName>
</protein>
<dbReference type="PANTHER" id="PTHR13408">
    <property type="entry name" value="DNA-DIRECTED RNA POLYMERASE III"/>
    <property type="match status" value="1"/>
</dbReference>
<keyword evidence="4" id="KW-0539">Nucleus</keyword>
<organism evidence="5 6">
    <name type="scientific">Ilex paraguariensis</name>
    <name type="common">yerba mate</name>
    <dbReference type="NCBI Taxonomy" id="185542"/>
    <lineage>
        <taxon>Eukaryota</taxon>
        <taxon>Viridiplantae</taxon>
        <taxon>Streptophyta</taxon>
        <taxon>Embryophyta</taxon>
        <taxon>Tracheophyta</taxon>
        <taxon>Spermatophyta</taxon>
        <taxon>Magnoliopsida</taxon>
        <taxon>eudicotyledons</taxon>
        <taxon>Gunneridae</taxon>
        <taxon>Pentapetalae</taxon>
        <taxon>asterids</taxon>
        <taxon>campanulids</taxon>
        <taxon>Aquifoliales</taxon>
        <taxon>Aquifoliaceae</taxon>
        <taxon>Ilex</taxon>
    </lineage>
</organism>
<evidence type="ECO:0000256" key="2">
    <source>
        <dbReference type="ARBA" id="ARBA00022478"/>
    </source>
</evidence>
<dbReference type="GO" id="GO:0005634">
    <property type="term" value="C:nucleus"/>
    <property type="evidence" value="ECO:0007669"/>
    <property type="project" value="UniProtKB-SubCell"/>
</dbReference>
<evidence type="ECO:0000256" key="3">
    <source>
        <dbReference type="ARBA" id="ARBA00023163"/>
    </source>
</evidence>
<evidence type="ECO:0000313" key="6">
    <source>
        <dbReference type="Proteomes" id="UP001642360"/>
    </source>
</evidence>